<dbReference type="Gene3D" id="2.60.40.150">
    <property type="entry name" value="C2 domain"/>
    <property type="match status" value="1"/>
</dbReference>
<proteinExistence type="predicted"/>
<evidence type="ECO:0000259" key="1">
    <source>
        <dbReference type="PROSITE" id="PS50004"/>
    </source>
</evidence>
<dbReference type="PANTHER" id="PTHR45761:SF1">
    <property type="entry name" value="EXTENDED SYNAPTOTAGMIN-LIKE PROTEIN 2, ISOFORM C"/>
    <property type="match status" value="1"/>
</dbReference>
<dbReference type="InterPro" id="IPR000008">
    <property type="entry name" value="C2_dom"/>
</dbReference>
<dbReference type="AlphaFoldDB" id="A0A852L1N6"/>
<accession>A0A852L1N6</accession>
<dbReference type="GO" id="GO:0031210">
    <property type="term" value="F:phosphatidylcholine binding"/>
    <property type="evidence" value="ECO:0007669"/>
    <property type="project" value="TreeGrafter"/>
</dbReference>
<dbReference type="GO" id="GO:0005789">
    <property type="term" value="C:endoplasmic reticulum membrane"/>
    <property type="evidence" value="ECO:0007669"/>
    <property type="project" value="TreeGrafter"/>
</dbReference>
<keyword evidence="3" id="KW-1185">Reference proteome</keyword>
<evidence type="ECO:0000313" key="2">
    <source>
        <dbReference type="EMBL" id="NXX82405.1"/>
    </source>
</evidence>
<feature type="domain" description="C2" evidence="1">
    <location>
        <begin position="1"/>
        <end position="101"/>
    </location>
</feature>
<dbReference type="GO" id="GO:0005509">
    <property type="term" value="F:calcium ion binding"/>
    <property type="evidence" value="ECO:0007669"/>
    <property type="project" value="TreeGrafter"/>
</dbReference>
<evidence type="ECO:0000313" key="3">
    <source>
        <dbReference type="Proteomes" id="UP000654395"/>
    </source>
</evidence>
<gene>
    <name evidence="2" type="primary">Esyt1_1</name>
    <name evidence="2" type="ORF">UROIND_R15470</name>
</gene>
<dbReference type="EMBL" id="WBNH01008255">
    <property type="protein sequence ID" value="NXX82405.1"/>
    <property type="molecule type" value="Genomic_DNA"/>
</dbReference>
<dbReference type="GO" id="GO:0005544">
    <property type="term" value="F:calcium-dependent phospholipid binding"/>
    <property type="evidence" value="ECO:0007669"/>
    <property type="project" value="TreeGrafter"/>
</dbReference>
<dbReference type="Proteomes" id="UP000654395">
    <property type="component" value="Unassembled WGS sequence"/>
</dbReference>
<protein>
    <submittedName>
        <fullName evidence="2">ESYT1 protein</fullName>
    </submittedName>
</protein>
<dbReference type="SUPFAM" id="SSF49562">
    <property type="entry name" value="C2 domain (Calcium/lipid-binding domain, CaLB)"/>
    <property type="match status" value="1"/>
</dbReference>
<organism evidence="2 3">
    <name type="scientific">Urocolius indicus</name>
    <name type="common">Red-faced mousebird</name>
    <name type="synonym">Colius indicus</name>
    <dbReference type="NCBI Taxonomy" id="458196"/>
    <lineage>
        <taxon>Eukaryota</taxon>
        <taxon>Metazoa</taxon>
        <taxon>Chordata</taxon>
        <taxon>Craniata</taxon>
        <taxon>Vertebrata</taxon>
        <taxon>Euteleostomi</taxon>
        <taxon>Archelosauria</taxon>
        <taxon>Archosauria</taxon>
        <taxon>Dinosauria</taxon>
        <taxon>Saurischia</taxon>
        <taxon>Theropoda</taxon>
        <taxon>Coelurosauria</taxon>
        <taxon>Aves</taxon>
        <taxon>Neognathae</taxon>
        <taxon>Neoaves</taxon>
        <taxon>Telluraves</taxon>
        <taxon>Coraciimorphae</taxon>
        <taxon>Coliiformes</taxon>
        <taxon>Coliidae</taxon>
        <taxon>Urocolius</taxon>
    </lineage>
</organism>
<comment type="caution">
    <text evidence="2">The sequence shown here is derived from an EMBL/GenBank/DDBJ whole genome shotgun (WGS) entry which is preliminary data.</text>
</comment>
<feature type="non-terminal residue" evidence="2">
    <location>
        <position position="1"/>
    </location>
</feature>
<dbReference type="PANTHER" id="PTHR45761">
    <property type="entry name" value="EXTENDED SYNAPTOTAGMIN-LIKE PROTEIN 2, ISOFORM C"/>
    <property type="match status" value="1"/>
</dbReference>
<dbReference type="PROSITE" id="PS50004">
    <property type="entry name" value="C2"/>
    <property type="match status" value="1"/>
</dbReference>
<feature type="non-terminal residue" evidence="2">
    <location>
        <position position="110"/>
    </location>
</feature>
<dbReference type="OrthoDB" id="1029639at2759"/>
<dbReference type="GO" id="GO:0008429">
    <property type="term" value="F:phosphatidylethanolamine binding"/>
    <property type="evidence" value="ECO:0007669"/>
    <property type="project" value="TreeGrafter"/>
</dbReference>
<sequence>LIPPQLRKGSKPPAAFASLSVGDVSYKTKTCSPSTEPMWDEGFSFLIKRPHVESLELQVKEEGGQALGALSLPLPQLLASEGLVLDCWFPLAGGGPRSQILLRAQLGVSA</sequence>
<dbReference type="InterPro" id="IPR051634">
    <property type="entry name" value="Extended_Synaptotagmin"/>
</dbReference>
<dbReference type="GO" id="GO:0035091">
    <property type="term" value="F:phosphatidylinositol binding"/>
    <property type="evidence" value="ECO:0007669"/>
    <property type="project" value="TreeGrafter"/>
</dbReference>
<name>A0A852L1N6_UROIN</name>
<dbReference type="InterPro" id="IPR035892">
    <property type="entry name" value="C2_domain_sf"/>
</dbReference>
<dbReference type="Pfam" id="PF00168">
    <property type="entry name" value="C2"/>
    <property type="match status" value="1"/>
</dbReference>
<reference evidence="2" key="1">
    <citation type="submission" date="2020-02" db="EMBL/GenBank/DDBJ databases">
        <title>Bird 10,000 Genomes (B10K) Project - Family phase.</title>
        <authorList>
            <person name="Zhang G."/>
        </authorList>
    </citation>
    <scope>NUCLEOTIDE SEQUENCE</scope>
    <source>
        <strain evidence="2">B10K-DU-030-59</strain>
    </source>
</reference>